<gene>
    <name evidence="2" type="ORF">KHM83_03695</name>
</gene>
<dbReference type="EMBL" id="JAHBCL010000005">
    <property type="protein sequence ID" value="MBS7525777.1"/>
    <property type="molecule type" value="Genomic_DNA"/>
</dbReference>
<dbReference type="InterPro" id="IPR035168">
    <property type="entry name" value="DUF5317"/>
</dbReference>
<evidence type="ECO:0000313" key="2">
    <source>
        <dbReference type="EMBL" id="MBS7525777.1"/>
    </source>
</evidence>
<dbReference type="Pfam" id="PF17248">
    <property type="entry name" value="DUF5317"/>
    <property type="match status" value="1"/>
</dbReference>
<proteinExistence type="predicted"/>
<keyword evidence="3" id="KW-1185">Reference proteome</keyword>
<dbReference type="Proteomes" id="UP000746471">
    <property type="component" value="Unassembled WGS sequence"/>
</dbReference>
<keyword evidence="1" id="KW-0472">Membrane</keyword>
<dbReference type="RefSeq" id="WP_213235563.1">
    <property type="nucleotide sequence ID" value="NZ_JAHBCL010000005.1"/>
</dbReference>
<feature type="transmembrane region" description="Helical" evidence="1">
    <location>
        <begin position="81"/>
        <end position="100"/>
    </location>
</feature>
<protein>
    <submittedName>
        <fullName evidence="2">DUF5317 domain-containing protein</fullName>
    </submittedName>
</protein>
<evidence type="ECO:0000256" key="1">
    <source>
        <dbReference type="SAM" id="Phobius"/>
    </source>
</evidence>
<keyword evidence="1" id="KW-1133">Transmembrane helix</keyword>
<feature type="transmembrane region" description="Helical" evidence="1">
    <location>
        <begin position="150"/>
        <end position="173"/>
    </location>
</feature>
<evidence type="ECO:0000313" key="3">
    <source>
        <dbReference type="Proteomes" id="UP000746471"/>
    </source>
</evidence>
<name>A0ABS5PLH8_9FIRM</name>
<sequence length="196" mass="21446">MIIEAILIGFLLGFFRNGRLNNFADMRFKGSVLIVLSFFVYISPFALRMMQIDMAMPQILPFAAGIIAMVVALVNHEKGGVKLIMLGGVINLLIMGMNQFRMPVPVSRMASSGLASLAESVGAGSVINYVDMANASFLAPYLGKIIVMPAWYPLNQLISIGDIIMSIGIILLVQGEMMMFSSKRGAMVTFQYHVNK</sequence>
<feature type="transmembrane region" description="Helical" evidence="1">
    <location>
        <begin position="30"/>
        <end position="47"/>
    </location>
</feature>
<accession>A0ABS5PLH8</accession>
<organism evidence="2 3">
    <name type="scientific">Fusibacter paucivorans</name>
    <dbReference type="NCBI Taxonomy" id="76009"/>
    <lineage>
        <taxon>Bacteria</taxon>
        <taxon>Bacillati</taxon>
        <taxon>Bacillota</taxon>
        <taxon>Clostridia</taxon>
        <taxon>Eubacteriales</taxon>
        <taxon>Eubacteriales Family XII. Incertae Sedis</taxon>
        <taxon>Fusibacter</taxon>
    </lineage>
</organism>
<feature type="transmembrane region" description="Helical" evidence="1">
    <location>
        <begin position="59"/>
        <end position="75"/>
    </location>
</feature>
<reference evidence="2 3" key="1">
    <citation type="submission" date="2021-05" db="EMBL/GenBank/DDBJ databases">
        <title>Fusibacter ferrireducens sp. nov., an anaerobic, sulfur- and Fe-reducing bacterium isolated from the mangrove sediment.</title>
        <authorList>
            <person name="Qiu D."/>
        </authorList>
    </citation>
    <scope>NUCLEOTIDE SEQUENCE [LARGE SCALE GENOMIC DNA]</scope>
    <source>
        <strain evidence="2 3">DSM 12116</strain>
    </source>
</reference>
<keyword evidence="1" id="KW-0812">Transmembrane</keyword>
<comment type="caution">
    <text evidence="2">The sequence shown here is derived from an EMBL/GenBank/DDBJ whole genome shotgun (WGS) entry which is preliminary data.</text>
</comment>